<feature type="region of interest" description="Disordered" evidence="1">
    <location>
        <begin position="1"/>
        <end position="67"/>
    </location>
</feature>
<name>A0ABY6KEL4_9ARAC</name>
<proteinExistence type="predicted"/>
<accession>A0ABY6KEL4</accession>
<feature type="compositionally biased region" description="Low complexity" evidence="1">
    <location>
        <begin position="35"/>
        <end position="67"/>
    </location>
</feature>
<evidence type="ECO:0000256" key="1">
    <source>
        <dbReference type="SAM" id="MobiDB-lite"/>
    </source>
</evidence>
<keyword evidence="3" id="KW-1185">Reference proteome</keyword>
<evidence type="ECO:0000313" key="3">
    <source>
        <dbReference type="Proteomes" id="UP001235939"/>
    </source>
</evidence>
<feature type="compositionally biased region" description="Polar residues" evidence="1">
    <location>
        <begin position="20"/>
        <end position="33"/>
    </location>
</feature>
<protein>
    <submittedName>
        <fullName evidence="2">Uncharacterized protein</fullName>
    </submittedName>
</protein>
<gene>
    <name evidence="2" type="ORF">LAZ67_4004388</name>
</gene>
<sequence length="109" mass="11553">MPSLTDYKSLTGCRRDNSGRSKQALNKASYRQQSRSETPTASTTSSSTDHIAAADTTTGGSASDAKTRSKVAAVVVVKVAAPRQCLLTLGRRLWSASQIKADLNEVHGD</sequence>
<organism evidence="2 3">
    <name type="scientific">Cordylochernes scorpioides</name>
    <dbReference type="NCBI Taxonomy" id="51811"/>
    <lineage>
        <taxon>Eukaryota</taxon>
        <taxon>Metazoa</taxon>
        <taxon>Ecdysozoa</taxon>
        <taxon>Arthropoda</taxon>
        <taxon>Chelicerata</taxon>
        <taxon>Arachnida</taxon>
        <taxon>Pseudoscorpiones</taxon>
        <taxon>Cheliferoidea</taxon>
        <taxon>Chernetidae</taxon>
        <taxon>Cordylochernes</taxon>
    </lineage>
</organism>
<evidence type="ECO:0000313" key="2">
    <source>
        <dbReference type="EMBL" id="UYV67204.1"/>
    </source>
</evidence>
<dbReference type="EMBL" id="CP092866">
    <property type="protein sequence ID" value="UYV67204.1"/>
    <property type="molecule type" value="Genomic_DNA"/>
</dbReference>
<reference evidence="2 3" key="1">
    <citation type="submission" date="2022-01" db="EMBL/GenBank/DDBJ databases">
        <title>A chromosomal length assembly of Cordylochernes scorpioides.</title>
        <authorList>
            <person name="Zeh D."/>
            <person name="Zeh J."/>
        </authorList>
    </citation>
    <scope>NUCLEOTIDE SEQUENCE [LARGE SCALE GENOMIC DNA]</scope>
    <source>
        <strain evidence="2">IN4F17</strain>
        <tissue evidence="2">Whole Body</tissue>
    </source>
</reference>
<dbReference type="Proteomes" id="UP001235939">
    <property type="component" value="Chromosome 04"/>
</dbReference>